<organism evidence="5 6">
    <name type="scientific">Cellulosimicrobium funkei</name>
    <dbReference type="NCBI Taxonomy" id="264251"/>
    <lineage>
        <taxon>Bacteria</taxon>
        <taxon>Bacillati</taxon>
        <taxon>Actinomycetota</taxon>
        <taxon>Actinomycetes</taxon>
        <taxon>Micrococcales</taxon>
        <taxon>Promicromonosporaceae</taxon>
        <taxon>Cellulosimicrobium</taxon>
    </lineage>
</organism>
<evidence type="ECO:0000256" key="1">
    <source>
        <dbReference type="ARBA" id="ARBA00022679"/>
    </source>
</evidence>
<proteinExistence type="predicted"/>
<dbReference type="InterPro" id="IPR013747">
    <property type="entry name" value="ACP_syn_III_C"/>
</dbReference>
<gene>
    <name evidence="5" type="ORF">FB00_12270</name>
</gene>
<dbReference type="Gene3D" id="3.40.47.10">
    <property type="match status" value="2"/>
</dbReference>
<evidence type="ECO:0000259" key="3">
    <source>
        <dbReference type="Pfam" id="PF08541"/>
    </source>
</evidence>
<dbReference type="SUPFAM" id="SSF53901">
    <property type="entry name" value="Thiolase-like"/>
    <property type="match status" value="1"/>
</dbReference>
<dbReference type="InterPro" id="IPR016039">
    <property type="entry name" value="Thiolase-like"/>
</dbReference>
<dbReference type="GO" id="GO:0006633">
    <property type="term" value="P:fatty acid biosynthetic process"/>
    <property type="evidence" value="ECO:0007669"/>
    <property type="project" value="InterPro"/>
</dbReference>
<protein>
    <submittedName>
        <fullName evidence="5">3-oxoacyl-ACP synthase</fullName>
    </submittedName>
</protein>
<dbReference type="Pfam" id="PF08541">
    <property type="entry name" value="ACP_syn_III_C"/>
    <property type="match status" value="1"/>
</dbReference>
<evidence type="ECO:0000313" key="6">
    <source>
        <dbReference type="Proteomes" id="UP000035265"/>
    </source>
</evidence>
<dbReference type="EMBL" id="JNBQ01000014">
    <property type="protein sequence ID" value="KLN34462.1"/>
    <property type="molecule type" value="Genomic_DNA"/>
</dbReference>
<dbReference type="GO" id="GO:0044550">
    <property type="term" value="P:secondary metabolite biosynthetic process"/>
    <property type="evidence" value="ECO:0007669"/>
    <property type="project" value="TreeGrafter"/>
</dbReference>
<dbReference type="PATRIC" id="fig|264251.5.peg.2497"/>
<dbReference type="PANTHER" id="PTHR34069">
    <property type="entry name" value="3-OXOACYL-[ACYL-CARRIER-PROTEIN] SYNTHASE 3"/>
    <property type="match status" value="1"/>
</dbReference>
<dbReference type="CDD" id="cd00830">
    <property type="entry name" value="KAS_III"/>
    <property type="match status" value="1"/>
</dbReference>
<dbReference type="InterPro" id="IPR013751">
    <property type="entry name" value="ACP_syn_III_N"/>
</dbReference>
<feature type="domain" description="Beta-ketoacyl-[acyl-carrier-protein] synthase III N-terminal" evidence="4">
    <location>
        <begin position="123"/>
        <end position="203"/>
    </location>
</feature>
<dbReference type="AlphaFoldDB" id="A0A0H2L2S3"/>
<dbReference type="Pfam" id="PF08545">
    <property type="entry name" value="ACP_syn_III"/>
    <property type="match status" value="1"/>
</dbReference>
<dbReference type="NCBIfam" id="NF006720">
    <property type="entry name" value="PRK09258.1"/>
    <property type="match status" value="1"/>
</dbReference>
<dbReference type="STRING" id="264251.FB00_12270"/>
<comment type="caution">
    <text evidence="5">The sequence shown here is derived from an EMBL/GenBank/DDBJ whole genome shotgun (WGS) entry which is preliminary data.</text>
</comment>
<evidence type="ECO:0000256" key="2">
    <source>
        <dbReference type="ARBA" id="ARBA00023315"/>
    </source>
</evidence>
<feature type="domain" description="Beta-ketoacyl-[acyl-carrier-protein] synthase III C-terminal" evidence="3">
    <location>
        <begin position="256"/>
        <end position="335"/>
    </location>
</feature>
<evidence type="ECO:0000259" key="4">
    <source>
        <dbReference type="Pfam" id="PF08545"/>
    </source>
</evidence>
<accession>A0A0H2L2S3</accession>
<keyword evidence="2" id="KW-0012">Acyltransferase</keyword>
<dbReference type="GO" id="GO:0004315">
    <property type="term" value="F:3-oxoacyl-[acyl-carrier-protein] synthase activity"/>
    <property type="evidence" value="ECO:0007669"/>
    <property type="project" value="InterPro"/>
</dbReference>
<name>A0A0H2L2S3_9MICO</name>
<dbReference type="PANTHER" id="PTHR34069:SF3">
    <property type="entry name" value="ACYL-COA:ACYL-COA ALKYLTRANSFERASE"/>
    <property type="match status" value="1"/>
</dbReference>
<dbReference type="RefSeq" id="WP_047233148.1">
    <property type="nucleotide sequence ID" value="NZ_JNBQ01000014.1"/>
</dbReference>
<reference evidence="5 6" key="1">
    <citation type="submission" date="2014-05" db="EMBL/GenBank/DDBJ databases">
        <title>Cellulosimicrobium funkei U11 genome.</title>
        <authorList>
            <person name="Hu C."/>
            <person name="Gong Y."/>
            <person name="Wan W."/>
            <person name="Jiang M."/>
        </authorList>
    </citation>
    <scope>NUCLEOTIDE SEQUENCE [LARGE SCALE GENOMIC DNA]</scope>
    <source>
        <strain evidence="5 6">U11</strain>
    </source>
</reference>
<keyword evidence="6" id="KW-1185">Reference proteome</keyword>
<keyword evidence="1" id="KW-0808">Transferase</keyword>
<sequence length="340" mass="36512">MSGNATVRFTNVALLSVTSRLPAGVRTSAEVQERLAPALRRLRLPSTLLQRVAGVHERRAWTAQEDVDAATVAAGQEALRAAGVDPSDVGLLINTSVTRKHLEPSVAVRLHHGLDLPSSATNFDVANACLGFINGMSLAAGMIESGQIRYAVVVDGEDADVIHDRTIERLLREDRDRDDFMQEFASLTLGSGSAAAVLGRADEHPRAHRVLGGVTRAATRFHDLCVGSTEGMFTDAKALLEGGLELVVDAWKDAVADWDWSSMDRYITHQVSRVHTDAIVEAVGLNPSRVPVTYDRLGNVGPASVPITLVEEQDTLRAGDRVLLMGVGSGINTAMLELAW</sequence>
<evidence type="ECO:0000313" key="5">
    <source>
        <dbReference type="EMBL" id="KLN34462.1"/>
    </source>
</evidence>
<dbReference type="Proteomes" id="UP000035265">
    <property type="component" value="Unassembled WGS sequence"/>
</dbReference>